<proteinExistence type="inferred from homology"/>
<reference evidence="5 6" key="1">
    <citation type="submission" date="2019-01" db="EMBL/GenBank/DDBJ databases">
        <title>Draft genome sequence of Dictyobacter sp. Uno17.</title>
        <authorList>
            <person name="Wang C.M."/>
            <person name="Zheng Y."/>
            <person name="Sakai Y."/>
            <person name="Abe K."/>
            <person name="Yokota A."/>
            <person name="Yabe S."/>
        </authorList>
    </citation>
    <scope>NUCLEOTIDE SEQUENCE [LARGE SCALE GENOMIC DNA]</scope>
    <source>
        <strain evidence="5 6">Uno17</strain>
    </source>
</reference>
<evidence type="ECO:0000313" key="5">
    <source>
        <dbReference type="EMBL" id="GCF10079.1"/>
    </source>
</evidence>
<sequence>MRILSVHNINNIASTYARELAQRGHTTAVYEPDQRGAGARLPIKVSLLPWRALTMARAASQFRARHFDLVHIHWASYGVFSTFSEIPVVIHCHGSDVRERLSHPLFGRVLTRTFAQAAAVLCITPDLLPVVRSVRPDAIFSPAPIDTAHFLPEQIVAGRAARPWTILLFARLDPQKGSEVALAGIAKFTRHHPDVRVRLLDWGPLKEHYRQQYGGQYEFVPLVPPAQAQRLIVAADVIVGQFVLGSLGLAELQAMSCAKPVICSFRYRDAYPLPPPLCQAMTADEVEAQLEHLYQHPAQASILGQRARQWISSYHSSSALSDELELLYHALLRHTSVAGVLRGGRQEGGIWRNK</sequence>
<dbReference type="OrthoDB" id="9809622at2"/>
<dbReference type="EMBL" id="BIXY01000059">
    <property type="protein sequence ID" value="GCF10079.1"/>
    <property type="molecule type" value="Genomic_DNA"/>
</dbReference>
<dbReference type="Pfam" id="PF13439">
    <property type="entry name" value="Glyco_transf_4"/>
    <property type="match status" value="1"/>
</dbReference>
<dbReference type="AlphaFoldDB" id="A0A5A5TGE2"/>
<keyword evidence="2" id="KW-0328">Glycosyltransferase</keyword>
<dbReference type="PANTHER" id="PTHR12526">
    <property type="entry name" value="GLYCOSYLTRANSFERASE"/>
    <property type="match status" value="1"/>
</dbReference>
<protein>
    <recommendedName>
        <fullName evidence="4">Glycosyltransferase subfamily 4-like N-terminal domain-containing protein</fullName>
    </recommendedName>
</protein>
<evidence type="ECO:0000256" key="3">
    <source>
        <dbReference type="ARBA" id="ARBA00022679"/>
    </source>
</evidence>
<evidence type="ECO:0000313" key="6">
    <source>
        <dbReference type="Proteomes" id="UP000322530"/>
    </source>
</evidence>
<evidence type="ECO:0000256" key="1">
    <source>
        <dbReference type="ARBA" id="ARBA00009481"/>
    </source>
</evidence>
<comment type="caution">
    <text evidence="5">The sequence shown here is derived from an EMBL/GenBank/DDBJ whole genome shotgun (WGS) entry which is preliminary data.</text>
</comment>
<dbReference type="Proteomes" id="UP000322530">
    <property type="component" value="Unassembled WGS sequence"/>
</dbReference>
<name>A0A5A5TGE2_9CHLR</name>
<evidence type="ECO:0000259" key="4">
    <source>
        <dbReference type="Pfam" id="PF13439"/>
    </source>
</evidence>
<dbReference type="Gene3D" id="3.40.50.2000">
    <property type="entry name" value="Glycogen Phosphorylase B"/>
    <property type="match status" value="2"/>
</dbReference>
<evidence type="ECO:0000256" key="2">
    <source>
        <dbReference type="ARBA" id="ARBA00022676"/>
    </source>
</evidence>
<organism evidence="5 6">
    <name type="scientific">Dictyobacter arantiisoli</name>
    <dbReference type="NCBI Taxonomy" id="2014874"/>
    <lineage>
        <taxon>Bacteria</taxon>
        <taxon>Bacillati</taxon>
        <taxon>Chloroflexota</taxon>
        <taxon>Ktedonobacteria</taxon>
        <taxon>Ktedonobacterales</taxon>
        <taxon>Dictyobacteraceae</taxon>
        <taxon>Dictyobacter</taxon>
    </lineage>
</organism>
<dbReference type="PANTHER" id="PTHR12526:SF640">
    <property type="entry name" value="COLANIC ACID BIOSYNTHESIS GLYCOSYLTRANSFERASE WCAL-RELATED"/>
    <property type="match status" value="1"/>
</dbReference>
<gene>
    <name evidence="5" type="ORF">KDI_36430</name>
</gene>
<dbReference type="InterPro" id="IPR028098">
    <property type="entry name" value="Glyco_trans_4-like_N"/>
</dbReference>
<feature type="domain" description="Glycosyltransferase subfamily 4-like N-terminal" evidence="4">
    <location>
        <begin position="15"/>
        <end position="132"/>
    </location>
</feature>
<keyword evidence="6" id="KW-1185">Reference proteome</keyword>
<dbReference type="RefSeq" id="WP_149402983.1">
    <property type="nucleotide sequence ID" value="NZ_BIXY01000059.1"/>
</dbReference>
<comment type="similarity">
    <text evidence="1">Belongs to the glycosyltransferase group 1 family. Glycosyltransferase 4 subfamily.</text>
</comment>
<accession>A0A5A5TGE2</accession>
<keyword evidence="3" id="KW-0808">Transferase</keyword>
<dbReference type="GO" id="GO:0016757">
    <property type="term" value="F:glycosyltransferase activity"/>
    <property type="evidence" value="ECO:0007669"/>
    <property type="project" value="UniProtKB-KW"/>
</dbReference>
<dbReference type="SUPFAM" id="SSF53756">
    <property type="entry name" value="UDP-Glycosyltransferase/glycogen phosphorylase"/>
    <property type="match status" value="1"/>
</dbReference>